<dbReference type="GO" id="GO:0047355">
    <property type="term" value="F:CDP-glycerol glycerophosphotransferase activity"/>
    <property type="evidence" value="ECO:0007669"/>
    <property type="project" value="InterPro"/>
</dbReference>
<evidence type="ECO:0000256" key="5">
    <source>
        <dbReference type="ARBA" id="ARBA00022989"/>
    </source>
</evidence>
<feature type="transmembrane region" description="Helical" evidence="13">
    <location>
        <begin position="132"/>
        <end position="151"/>
    </location>
</feature>
<dbReference type="Pfam" id="PF04464">
    <property type="entry name" value="Glyphos_transf"/>
    <property type="match status" value="1"/>
</dbReference>
<proteinExistence type="inferred from homology"/>
<gene>
    <name evidence="15" type="ORF">HMPREF1316_0611</name>
</gene>
<dbReference type="eggNOG" id="COG1887">
    <property type="taxonomic scope" value="Bacteria"/>
</dbReference>
<evidence type="ECO:0000313" key="15">
    <source>
        <dbReference type="EMBL" id="ERL06841.1"/>
    </source>
</evidence>
<dbReference type="InterPro" id="IPR028055">
    <property type="entry name" value="YidC/Oxa/ALB_C"/>
</dbReference>
<accession>U2V2E3</accession>
<evidence type="ECO:0000256" key="4">
    <source>
        <dbReference type="ARBA" id="ARBA00022692"/>
    </source>
</evidence>
<feature type="domain" description="Membrane insertase YidC/Oxa/ALB C-terminal" evidence="14">
    <location>
        <begin position="23"/>
        <end position="208"/>
    </location>
</feature>
<dbReference type="AlphaFoldDB" id="U2V2E3"/>
<dbReference type="PANTHER" id="PTHR12428">
    <property type="entry name" value="OXA1"/>
    <property type="match status" value="1"/>
</dbReference>
<dbReference type="PATRIC" id="fig|1125712.3.peg.2031"/>
<feature type="transmembrane region" description="Helical" evidence="13">
    <location>
        <begin position="172"/>
        <end position="194"/>
    </location>
</feature>
<evidence type="ECO:0000256" key="3">
    <source>
        <dbReference type="ARBA" id="ARBA00015325"/>
    </source>
</evidence>
<evidence type="ECO:0000256" key="11">
    <source>
        <dbReference type="ARBA" id="ARBA00033342"/>
    </source>
</evidence>
<dbReference type="GO" id="GO:0051205">
    <property type="term" value="P:protein insertion into membrane"/>
    <property type="evidence" value="ECO:0007669"/>
    <property type="project" value="TreeGrafter"/>
</dbReference>
<dbReference type="eggNOG" id="COG0706">
    <property type="taxonomic scope" value="Bacteria"/>
</dbReference>
<dbReference type="GO" id="GO:0032977">
    <property type="term" value="F:membrane insertase activity"/>
    <property type="evidence" value="ECO:0007669"/>
    <property type="project" value="InterPro"/>
</dbReference>
<dbReference type="Pfam" id="PF02096">
    <property type="entry name" value="60KD_IMP"/>
    <property type="match status" value="1"/>
</dbReference>
<name>U2V2E3_9ACTN</name>
<comment type="caution">
    <text evidence="15">The sequence shown here is derived from an EMBL/GenBank/DDBJ whole genome shotgun (WGS) entry which is preliminary data.</text>
</comment>
<evidence type="ECO:0000256" key="12">
    <source>
        <dbReference type="RuleBase" id="RU003945"/>
    </source>
</evidence>
<dbReference type="RefSeq" id="WP_021726909.1">
    <property type="nucleotide sequence ID" value="NZ_AWEZ01000062.1"/>
</dbReference>
<dbReference type="Gene3D" id="3.40.50.12580">
    <property type="match status" value="1"/>
</dbReference>
<dbReference type="NCBIfam" id="TIGR03592">
    <property type="entry name" value="yidC_oxa1_cterm"/>
    <property type="match status" value="1"/>
</dbReference>
<protein>
    <recommendedName>
        <fullName evidence="3">Membrane protein insertase YidC</fullName>
    </recommendedName>
    <alternativeName>
        <fullName evidence="11">Foldase YidC</fullName>
    </alternativeName>
    <alternativeName>
        <fullName evidence="10">Membrane integrase YidC</fullName>
    </alternativeName>
    <alternativeName>
        <fullName evidence="9">Membrane protein YidC</fullName>
    </alternativeName>
</protein>
<evidence type="ECO:0000256" key="8">
    <source>
        <dbReference type="ARBA" id="ARBA00026028"/>
    </source>
</evidence>
<evidence type="ECO:0000256" key="9">
    <source>
        <dbReference type="ARBA" id="ARBA00031538"/>
    </source>
</evidence>
<dbReference type="InterPro" id="IPR001708">
    <property type="entry name" value="YidC/ALB3/OXA1/COX18"/>
</dbReference>
<comment type="similarity">
    <text evidence="2">Belongs to the OXA1/ALB3/YidC family. Type 1 subfamily.</text>
</comment>
<feature type="transmembrane region" description="Helical" evidence="13">
    <location>
        <begin position="23"/>
        <end position="44"/>
    </location>
</feature>
<organism evidence="15 16">
    <name type="scientific">Olsenella profusa F0195</name>
    <dbReference type="NCBI Taxonomy" id="1125712"/>
    <lineage>
        <taxon>Bacteria</taxon>
        <taxon>Bacillati</taxon>
        <taxon>Actinomycetota</taxon>
        <taxon>Coriobacteriia</taxon>
        <taxon>Coriobacteriales</taxon>
        <taxon>Atopobiaceae</taxon>
        <taxon>Olsenella</taxon>
    </lineage>
</organism>
<dbReference type="GO" id="GO:0016020">
    <property type="term" value="C:membrane"/>
    <property type="evidence" value="ECO:0007669"/>
    <property type="project" value="UniProtKB-SubCell"/>
</dbReference>
<dbReference type="InterPro" id="IPR007554">
    <property type="entry name" value="Glycerophosphate_synth"/>
</dbReference>
<dbReference type="PANTHER" id="PTHR12428:SF65">
    <property type="entry name" value="CYTOCHROME C OXIDASE ASSEMBLY PROTEIN COX18, MITOCHONDRIAL"/>
    <property type="match status" value="1"/>
</dbReference>
<evidence type="ECO:0000256" key="2">
    <source>
        <dbReference type="ARBA" id="ARBA00010527"/>
    </source>
</evidence>
<comment type="subunit">
    <text evidence="8">Interacts with the Sec translocase complex via SecD. Specifically interacts with transmembrane segments of nascent integral membrane proteins during membrane integration.</text>
</comment>
<dbReference type="EMBL" id="AWEZ01000062">
    <property type="protein sequence ID" value="ERL06841.1"/>
    <property type="molecule type" value="Genomic_DNA"/>
</dbReference>
<dbReference type="STRING" id="1125712.HMPREF1316_0611"/>
<comment type="function">
    <text evidence="7">Required for the insertion and/or proper folding and/or complex formation of integral membrane proteins into the membrane. Involved in integration of membrane proteins that insert both dependently and independently of the Sec translocase complex, as well as at least some lipoproteins. Aids folding of multispanning membrane proteins.</text>
</comment>
<evidence type="ECO:0000256" key="6">
    <source>
        <dbReference type="ARBA" id="ARBA00023136"/>
    </source>
</evidence>
<evidence type="ECO:0000256" key="1">
    <source>
        <dbReference type="ARBA" id="ARBA00004141"/>
    </source>
</evidence>
<dbReference type="InterPro" id="IPR043148">
    <property type="entry name" value="TagF_C"/>
</dbReference>
<evidence type="ECO:0000313" key="16">
    <source>
        <dbReference type="Proteomes" id="UP000016638"/>
    </source>
</evidence>
<keyword evidence="16" id="KW-1185">Reference proteome</keyword>
<dbReference type="OrthoDB" id="9780552at2"/>
<evidence type="ECO:0000256" key="13">
    <source>
        <dbReference type="SAM" id="Phobius"/>
    </source>
</evidence>
<keyword evidence="6 13" id="KW-0472">Membrane</keyword>
<keyword evidence="4 12" id="KW-0812">Transmembrane</keyword>
<evidence type="ECO:0000256" key="10">
    <source>
        <dbReference type="ARBA" id="ARBA00033245"/>
    </source>
</evidence>
<keyword evidence="5 13" id="KW-1133">Transmembrane helix</keyword>
<comment type="subcellular location">
    <subcellularLocation>
        <location evidence="1 12">Membrane</location>
        <topology evidence="1 12">Multi-pass membrane protein</topology>
    </subcellularLocation>
</comment>
<evidence type="ECO:0000259" key="14">
    <source>
        <dbReference type="Pfam" id="PF02096"/>
    </source>
</evidence>
<evidence type="ECO:0000256" key="7">
    <source>
        <dbReference type="ARBA" id="ARBA00025034"/>
    </source>
</evidence>
<sequence>MLQPLTDLFLVIVDWAHGLTGSYWVAIFVFTLVSKVVLMPLSLWCQKNSIVMVQVMPDLFRLKERYFGDREAIDENQNRLYKEHHYHPLLSLVPLAIQVIILFALVDVIHAITDSGAPGTEFLGLVPSQDGGASLVMVLLATLSAVAMGVASNHINPLQREQSRAEKNTTNGLSIALSMFLAFFVACGMAFYWVCSNLLSILVQVVCNLIIRPSRYIDYDELNETRDSYDAMVEATRSEHRWWQRDPHARREKADYKRFFKVDGKHLVFYSEGSGFYKYFQGAIEWLLANSDVRIHYVTSDPNDQVFELALSEPRIQPYYLGQRRLITLMMKMDADVVVTSLGDLDNFYIKRSYVDKDTEYVYAPHHMTSMTVTSTRGEYANYDAVMCVGQHQVDDARAVEEFYGTRHKKLPLVGYDLLDREIADYAAMEKVRHERPEVLIAPTWNYDNILDSCIDGMLAQLLGHGYHITVRPHPEYIKRYRAKLDALMARYSEVGEDELTFECDFSGHSSILEADVLATDWSSIAEEFSLTTLKPCLFVDTTMKELNPDWPKITGWTPLDISIRSEIGVSVDPKDLSGLRAAVDDMVADSGRWAERIRTVRERMIANLGHGGAAAGEFLLGEVLAKQVAKGSQDEEEATDED</sequence>
<feature type="transmembrane region" description="Helical" evidence="13">
    <location>
        <begin position="89"/>
        <end position="112"/>
    </location>
</feature>
<dbReference type="Proteomes" id="UP000016638">
    <property type="component" value="Unassembled WGS sequence"/>
</dbReference>
<reference evidence="15 16" key="1">
    <citation type="submission" date="2013-08" db="EMBL/GenBank/DDBJ databases">
        <authorList>
            <person name="Durkin A.S."/>
            <person name="Haft D.R."/>
            <person name="McCorrison J."/>
            <person name="Torralba M."/>
            <person name="Gillis M."/>
            <person name="Haft D.H."/>
            <person name="Methe B."/>
            <person name="Sutton G."/>
            <person name="Nelson K.E."/>
        </authorList>
    </citation>
    <scope>NUCLEOTIDE SEQUENCE [LARGE SCALE GENOMIC DNA]</scope>
    <source>
        <strain evidence="15 16">F0195</strain>
    </source>
</reference>